<proteinExistence type="predicted"/>
<sequence>MTLTILIPAAGASSRMRGGDKLLEDVCGAPMLRRQARMARAVCAQVVVTLRAEDVARVQVLAGLDVTVLQLGDAGEGMAASIRAGARVAAGGLMILPADMPDLEAEDLLELIAAFDQAPAVIWRGATADGRPGHPVIFPADLLGALQQLQGDSGGRGVLQQEVHRVRLIALPDHRALTDLDTPEAWAAWRAKG</sequence>
<gene>
    <name evidence="3" type="ORF">ACFOGH_05495</name>
</gene>
<evidence type="ECO:0000256" key="1">
    <source>
        <dbReference type="ARBA" id="ARBA00022842"/>
    </source>
</evidence>
<dbReference type="Pfam" id="PF12804">
    <property type="entry name" value="NTP_transf_3"/>
    <property type="match status" value="1"/>
</dbReference>
<evidence type="ECO:0000313" key="4">
    <source>
        <dbReference type="Proteomes" id="UP001595547"/>
    </source>
</evidence>
<keyword evidence="3" id="KW-0808">Transferase</keyword>
<dbReference type="RefSeq" id="WP_380072057.1">
    <property type="nucleotide sequence ID" value="NZ_JBHRTO010000001.1"/>
</dbReference>
<accession>A0ABV7J2T6</accession>
<dbReference type="PANTHER" id="PTHR43777:SF1">
    <property type="entry name" value="MOLYBDENUM COFACTOR CYTIDYLYLTRANSFERASE"/>
    <property type="match status" value="1"/>
</dbReference>
<comment type="caution">
    <text evidence="3">The sequence shown here is derived from an EMBL/GenBank/DDBJ whole genome shotgun (WGS) entry which is preliminary data.</text>
</comment>
<evidence type="ECO:0000259" key="2">
    <source>
        <dbReference type="Pfam" id="PF12804"/>
    </source>
</evidence>
<dbReference type="InterPro" id="IPR029044">
    <property type="entry name" value="Nucleotide-diphossugar_trans"/>
</dbReference>
<dbReference type="EMBL" id="JBHRTO010000001">
    <property type="protein sequence ID" value="MFC3180433.1"/>
    <property type="molecule type" value="Genomic_DNA"/>
</dbReference>
<feature type="domain" description="MobA-like NTP transferase" evidence="2">
    <location>
        <begin position="6"/>
        <end position="162"/>
    </location>
</feature>
<dbReference type="CDD" id="cd04182">
    <property type="entry name" value="GT_2_like_f"/>
    <property type="match status" value="1"/>
</dbReference>
<dbReference type="Gene3D" id="3.90.550.10">
    <property type="entry name" value="Spore Coat Polysaccharide Biosynthesis Protein SpsA, Chain A"/>
    <property type="match status" value="1"/>
</dbReference>
<dbReference type="InterPro" id="IPR025877">
    <property type="entry name" value="MobA-like_NTP_Trfase"/>
</dbReference>
<dbReference type="GO" id="GO:0016740">
    <property type="term" value="F:transferase activity"/>
    <property type="evidence" value="ECO:0007669"/>
    <property type="project" value="UniProtKB-KW"/>
</dbReference>
<reference evidence="4" key="1">
    <citation type="journal article" date="2019" name="Int. J. Syst. Evol. Microbiol.">
        <title>The Global Catalogue of Microorganisms (GCM) 10K type strain sequencing project: providing services to taxonomists for standard genome sequencing and annotation.</title>
        <authorList>
            <consortium name="The Broad Institute Genomics Platform"/>
            <consortium name="The Broad Institute Genome Sequencing Center for Infectious Disease"/>
            <person name="Wu L."/>
            <person name="Ma J."/>
        </authorList>
    </citation>
    <scope>NUCLEOTIDE SEQUENCE [LARGE SCALE GENOMIC DNA]</scope>
    <source>
        <strain evidence="4">KCTC 52039</strain>
    </source>
</reference>
<protein>
    <submittedName>
        <fullName evidence="3">NTP transferase domain-containing protein</fullName>
    </submittedName>
</protein>
<dbReference type="PANTHER" id="PTHR43777">
    <property type="entry name" value="MOLYBDENUM COFACTOR CYTIDYLYLTRANSFERASE"/>
    <property type="match status" value="1"/>
</dbReference>
<name>A0ABV7J2T6_9RHOB</name>
<dbReference type="SUPFAM" id="SSF53448">
    <property type="entry name" value="Nucleotide-diphospho-sugar transferases"/>
    <property type="match status" value="1"/>
</dbReference>
<keyword evidence="4" id="KW-1185">Reference proteome</keyword>
<keyword evidence="1" id="KW-0460">Magnesium</keyword>
<evidence type="ECO:0000313" key="3">
    <source>
        <dbReference type="EMBL" id="MFC3180433.1"/>
    </source>
</evidence>
<dbReference type="Proteomes" id="UP001595547">
    <property type="component" value="Unassembled WGS sequence"/>
</dbReference>
<organism evidence="3 4">
    <name type="scientific">Cypionkella sinensis</name>
    <dbReference type="NCBI Taxonomy" id="1756043"/>
    <lineage>
        <taxon>Bacteria</taxon>
        <taxon>Pseudomonadati</taxon>
        <taxon>Pseudomonadota</taxon>
        <taxon>Alphaproteobacteria</taxon>
        <taxon>Rhodobacterales</taxon>
        <taxon>Paracoccaceae</taxon>
        <taxon>Cypionkella</taxon>
    </lineage>
</organism>